<keyword evidence="2" id="KW-0378">Hydrolase</keyword>
<dbReference type="EMBL" id="QFRJ01000002">
    <property type="protein sequence ID" value="PWH86228.1"/>
    <property type="molecule type" value="Genomic_DNA"/>
</dbReference>
<name>A0A2U2XEJ7_9FLAO</name>
<feature type="domain" description="UvrD-like helicase C-terminal" evidence="1">
    <location>
        <begin position="414"/>
        <end position="465"/>
    </location>
</feature>
<dbReference type="InterPro" id="IPR027785">
    <property type="entry name" value="UvrD-like_helicase_C"/>
</dbReference>
<evidence type="ECO:0000313" key="2">
    <source>
        <dbReference type="EMBL" id="PWH86228.1"/>
    </source>
</evidence>
<comment type="caution">
    <text evidence="2">The sequence shown here is derived from an EMBL/GenBank/DDBJ whole genome shotgun (WGS) entry which is preliminary data.</text>
</comment>
<organism evidence="2 3">
    <name type="scientific">Brumimicrobium oceani</name>
    <dbReference type="NCBI Taxonomy" id="2100725"/>
    <lineage>
        <taxon>Bacteria</taxon>
        <taxon>Pseudomonadati</taxon>
        <taxon>Bacteroidota</taxon>
        <taxon>Flavobacteriia</taxon>
        <taxon>Flavobacteriales</taxon>
        <taxon>Crocinitomicaceae</taxon>
        <taxon>Brumimicrobium</taxon>
    </lineage>
</organism>
<proteinExistence type="predicted"/>
<dbReference type="CDD" id="cd18809">
    <property type="entry name" value="SF1_C_RecD"/>
    <property type="match status" value="1"/>
</dbReference>
<protein>
    <submittedName>
        <fullName evidence="2">ATP-dependent endonuclease</fullName>
    </submittedName>
</protein>
<dbReference type="CDD" id="cd17933">
    <property type="entry name" value="DEXSc_RecD-like"/>
    <property type="match status" value="1"/>
</dbReference>
<accession>A0A2U2XEJ7</accession>
<dbReference type="SUPFAM" id="SSF52540">
    <property type="entry name" value="P-loop containing nucleoside triphosphate hydrolases"/>
    <property type="match status" value="1"/>
</dbReference>
<dbReference type="Pfam" id="PF13538">
    <property type="entry name" value="UvrD_C_2"/>
    <property type="match status" value="1"/>
</dbReference>
<evidence type="ECO:0000313" key="3">
    <source>
        <dbReference type="Proteomes" id="UP000245370"/>
    </source>
</evidence>
<gene>
    <name evidence="2" type="ORF">DIT68_03010</name>
</gene>
<dbReference type="Pfam" id="PF13604">
    <property type="entry name" value="AAA_30"/>
    <property type="match status" value="1"/>
</dbReference>
<dbReference type="RefSeq" id="WP_109358345.1">
    <property type="nucleotide sequence ID" value="NZ_QFRJ01000002.1"/>
</dbReference>
<reference evidence="2 3" key="2">
    <citation type="submission" date="2018-05" db="EMBL/GenBank/DDBJ databases">
        <authorList>
            <person name="Lanie J.A."/>
            <person name="Ng W.-L."/>
            <person name="Kazmierczak K.M."/>
            <person name="Andrzejewski T.M."/>
            <person name="Davidsen T.M."/>
            <person name="Wayne K.J."/>
            <person name="Tettelin H."/>
            <person name="Glass J.I."/>
            <person name="Rusch D."/>
            <person name="Podicherti R."/>
            <person name="Tsui H.-C.T."/>
            <person name="Winkler M.E."/>
        </authorList>
    </citation>
    <scope>NUCLEOTIDE SEQUENCE [LARGE SCALE GENOMIC DNA]</scope>
    <source>
        <strain evidence="2 3">C305</strain>
    </source>
</reference>
<keyword evidence="2" id="KW-0255">Endonuclease</keyword>
<evidence type="ECO:0000259" key="1">
    <source>
        <dbReference type="Pfam" id="PF13538"/>
    </source>
</evidence>
<dbReference type="OrthoDB" id="9803432at2"/>
<dbReference type="Gene3D" id="3.40.50.300">
    <property type="entry name" value="P-loop containing nucleotide triphosphate hydrolases"/>
    <property type="match status" value="2"/>
</dbReference>
<reference evidence="2 3" key="1">
    <citation type="submission" date="2018-05" db="EMBL/GenBank/DDBJ databases">
        <title>Brumimicrobium oceani sp. nov., isolated from coastal sediment.</title>
        <authorList>
            <person name="Kou Y."/>
        </authorList>
    </citation>
    <scope>NUCLEOTIDE SEQUENCE [LARGE SCALE GENOMIC DNA]</scope>
    <source>
        <strain evidence="2 3">C305</strain>
    </source>
</reference>
<dbReference type="GO" id="GO:0004519">
    <property type="term" value="F:endonuclease activity"/>
    <property type="evidence" value="ECO:0007669"/>
    <property type="project" value="UniProtKB-KW"/>
</dbReference>
<keyword evidence="2" id="KW-0540">Nuclease</keyword>
<dbReference type="InterPro" id="IPR027417">
    <property type="entry name" value="P-loop_NTPase"/>
</dbReference>
<sequence>MAIHIDLYKATLRHFEFDISPSQDELLTQLCDFYVQPNSQSLFILKGYAGTGKTSLLSAYVKALGELKRKSVLLAPTGRAAKVFAQRSNKLAFTIHKKIYRREKVPGGGVVLAVAPNLHTNTVFLVDEASMIGDYTQSNDGSISSQNLLQDLVNFVYNGKNCKLILIGDEGQLPPVGSDFSPALNIEYMADHYSQLEIYGYQLSKVLRQAEGSDILKNATALRSAPENTYPSFDLSGKNDLIRLEGGDLEDELDSSISNYGVNDTLVITRSNKRANLFNQQIRSRIFWFDEKVVANDLLMVVRNNYFWLGENSPLGFIANGETIRVIRIKNRESIYGFDFVDAVIELIDYPKADTFEVKIMLEVLDEEGPNLPRNKMKELFFAVERDYAHERNKKKRYEMIMADQYFNALQVKYAYAVTCHKSQGGQWACVFVDQGFLTEDMLDKSYFRWLYTALTRATDKLYLVNFNGQFFNDNLEEI</sequence>
<dbReference type="AlphaFoldDB" id="A0A2U2XEJ7"/>
<dbReference type="Proteomes" id="UP000245370">
    <property type="component" value="Unassembled WGS sequence"/>
</dbReference>
<keyword evidence="3" id="KW-1185">Reference proteome</keyword>